<protein>
    <submittedName>
        <fullName evidence="1">Uncharacterized protein</fullName>
    </submittedName>
</protein>
<evidence type="ECO:0000313" key="2">
    <source>
        <dbReference type="Proteomes" id="UP000828048"/>
    </source>
</evidence>
<comment type="caution">
    <text evidence="1">The sequence shown here is derived from an EMBL/GenBank/DDBJ whole genome shotgun (WGS) entry which is preliminary data.</text>
</comment>
<evidence type="ECO:0000313" key="1">
    <source>
        <dbReference type="EMBL" id="KAH7838120.1"/>
    </source>
</evidence>
<dbReference type="Proteomes" id="UP000828048">
    <property type="component" value="Chromosome 6"/>
</dbReference>
<reference evidence="1 2" key="1">
    <citation type="journal article" date="2021" name="Hortic Res">
        <title>High-quality reference genome and annotation aids understanding of berry development for evergreen blueberry (Vaccinium darrowii).</title>
        <authorList>
            <person name="Yu J."/>
            <person name="Hulse-Kemp A.M."/>
            <person name="Babiker E."/>
            <person name="Staton M."/>
        </authorList>
    </citation>
    <scope>NUCLEOTIDE SEQUENCE [LARGE SCALE GENOMIC DNA]</scope>
    <source>
        <strain evidence="2">cv. NJ 8807/NJ 8810</strain>
        <tissue evidence="1">Young leaf</tissue>
    </source>
</reference>
<sequence>MGCCPSSPYKADHAATHHHHHHPPSRSDPSRRSKVAPPDEETVKEVLSETPISKTNEHSEDKQRGGFTKPVVLHKHDDPIKLDNKAPFMNNKTAEEASEVSEICSLSEVSVSTAADGGDEVRQRVVNRSPAKFRGRERLDRAASGGKSPARRSDPSPVRRSDPSPGRVRSVSGTDGRRRDMGERSGRRSMSPVTRAVAADGCGRVGSGRSSSARRTGKSPGRVPGKTRKFEEATEGEIGNGNSSNKWQPPTGDESLENPLVSLECFIFL</sequence>
<organism evidence="1 2">
    <name type="scientific">Vaccinium darrowii</name>
    <dbReference type="NCBI Taxonomy" id="229202"/>
    <lineage>
        <taxon>Eukaryota</taxon>
        <taxon>Viridiplantae</taxon>
        <taxon>Streptophyta</taxon>
        <taxon>Embryophyta</taxon>
        <taxon>Tracheophyta</taxon>
        <taxon>Spermatophyta</taxon>
        <taxon>Magnoliopsida</taxon>
        <taxon>eudicotyledons</taxon>
        <taxon>Gunneridae</taxon>
        <taxon>Pentapetalae</taxon>
        <taxon>asterids</taxon>
        <taxon>Ericales</taxon>
        <taxon>Ericaceae</taxon>
        <taxon>Vaccinioideae</taxon>
        <taxon>Vaccinieae</taxon>
        <taxon>Vaccinium</taxon>
    </lineage>
</organism>
<accession>A0ACB7XBR4</accession>
<keyword evidence="2" id="KW-1185">Reference proteome</keyword>
<dbReference type="EMBL" id="CM037156">
    <property type="protein sequence ID" value="KAH7838120.1"/>
    <property type="molecule type" value="Genomic_DNA"/>
</dbReference>
<gene>
    <name evidence="1" type="ORF">Vadar_022352</name>
</gene>
<proteinExistence type="predicted"/>
<name>A0ACB7XBR4_9ERIC</name>